<reference evidence="1 2" key="1">
    <citation type="journal article" date="2022" name="Hortic Res">
        <title>A haplotype resolved chromosomal level avocado genome allows analysis of novel avocado genes.</title>
        <authorList>
            <person name="Nath O."/>
            <person name="Fletcher S.J."/>
            <person name="Hayward A."/>
            <person name="Shaw L.M."/>
            <person name="Masouleh A.K."/>
            <person name="Furtado A."/>
            <person name="Henry R.J."/>
            <person name="Mitter N."/>
        </authorList>
    </citation>
    <scope>NUCLEOTIDE SEQUENCE [LARGE SCALE GENOMIC DNA]</scope>
    <source>
        <strain evidence="2">cv. Hass</strain>
    </source>
</reference>
<proteinExistence type="predicted"/>
<organism evidence="1 2">
    <name type="scientific">Persea americana</name>
    <name type="common">Avocado</name>
    <dbReference type="NCBI Taxonomy" id="3435"/>
    <lineage>
        <taxon>Eukaryota</taxon>
        <taxon>Viridiplantae</taxon>
        <taxon>Streptophyta</taxon>
        <taxon>Embryophyta</taxon>
        <taxon>Tracheophyta</taxon>
        <taxon>Spermatophyta</taxon>
        <taxon>Magnoliopsida</taxon>
        <taxon>Magnoliidae</taxon>
        <taxon>Laurales</taxon>
        <taxon>Lauraceae</taxon>
        <taxon>Persea</taxon>
    </lineage>
</organism>
<dbReference type="EMBL" id="CM056819">
    <property type="protein sequence ID" value="KAJ8624072.1"/>
    <property type="molecule type" value="Genomic_DNA"/>
</dbReference>
<sequence>MKLVFHEKTINELKIEVLEAETRARHSSFENEQLVGTKLKLRQELKTHQIKINKLQEQLSAAHMEDVTAKQLDSRMKVLKELRNQHSRGLELQSSAESHAREVELQLQEAIEGFTLRDHDAKELNKRWTILGTQVKISEEHANEAAAIAERSRVELEESLLRKVKQSSGKKKRKGGENEDDVDGHQSAKAKKRKNKEKVAS</sequence>
<comment type="caution">
    <text evidence="1">The sequence shown here is derived from an EMBL/GenBank/DDBJ whole genome shotgun (WGS) entry which is preliminary data.</text>
</comment>
<accession>A0ACC2KSD4</accession>
<gene>
    <name evidence="1" type="ORF">MRB53_032602</name>
</gene>
<evidence type="ECO:0000313" key="1">
    <source>
        <dbReference type="EMBL" id="KAJ8624072.1"/>
    </source>
</evidence>
<evidence type="ECO:0000313" key="2">
    <source>
        <dbReference type="Proteomes" id="UP001234297"/>
    </source>
</evidence>
<dbReference type="Proteomes" id="UP001234297">
    <property type="component" value="Chromosome 11"/>
</dbReference>
<name>A0ACC2KSD4_PERAE</name>
<protein>
    <submittedName>
        <fullName evidence="1">Uncharacterized protein</fullName>
    </submittedName>
</protein>
<keyword evidence="2" id="KW-1185">Reference proteome</keyword>